<keyword evidence="1" id="KW-0472">Membrane</keyword>
<dbReference type="Proteomes" id="UP000245946">
    <property type="component" value="Unassembled WGS sequence"/>
</dbReference>
<organism evidence="2 3">
    <name type="scientific">Tilletiopsis washingtonensis</name>
    <dbReference type="NCBI Taxonomy" id="58919"/>
    <lineage>
        <taxon>Eukaryota</taxon>
        <taxon>Fungi</taxon>
        <taxon>Dikarya</taxon>
        <taxon>Basidiomycota</taxon>
        <taxon>Ustilaginomycotina</taxon>
        <taxon>Exobasidiomycetes</taxon>
        <taxon>Entylomatales</taxon>
        <taxon>Entylomatales incertae sedis</taxon>
        <taxon>Tilletiopsis</taxon>
    </lineage>
</organism>
<keyword evidence="3" id="KW-1185">Reference proteome</keyword>
<feature type="transmembrane region" description="Helical" evidence="1">
    <location>
        <begin position="68"/>
        <end position="88"/>
    </location>
</feature>
<proteinExistence type="predicted"/>
<accession>A0A316Z8X3</accession>
<reference evidence="2 3" key="1">
    <citation type="journal article" date="2018" name="Mol. Biol. Evol.">
        <title>Broad Genomic Sampling Reveals a Smut Pathogenic Ancestry of the Fungal Clade Ustilaginomycotina.</title>
        <authorList>
            <person name="Kijpornyongpan T."/>
            <person name="Mondo S.J."/>
            <person name="Barry K."/>
            <person name="Sandor L."/>
            <person name="Lee J."/>
            <person name="Lipzen A."/>
            <person name="Pangilinan J."/>
            <person name="LaButti K."/>
            <person name="Hainaut M."/>
            <person name="Henrissat B."/>
            <person name="Grigoriev I.V."/>
            <person name="Spatafora J.W."/>
            <person name="Aime M.C."/>
        </authorList>
    </citation>
    <scope>NUCLEOTIDE SEQUENCE [LARGE SCALE GENOMIC DNA]</scope>
    <source>
        <strain evidence="2 3">MCA 4186</strain>
    </source>
</reference>
<dbReference type="AlphaFoldDB" id="A0A316Z8X3"/>
<evidence type="ECO:0000313" key="2">
    <source>
        <dbReference type="EMBL" id="PWN98237.1"/>
    </source>
</evidence>
<gene>
    <name evidence="2" type="ORF">FA09DRAFT_329850</name>
</gene>
<evidence type="ECO:0000313" key="3">
    <source>
        <dbReference type="Proteomes" id="UP000245946"/>
    </source>
</evidence>
<protein>
    <submittedName>
        <fullName evidence="2">Uncharacterized protein</fullName>
    </submittedName>
</protein>
<keyword evidence="1" id="KW-1133">Transmembrane helix</keyword>
<dbReference type="GeneID" id="37269901"/>
<dbReference type="EMBL" id="KZ819292">
    <property type="protein sequence ID" value="PWN98237.1"/>
    <property type="molecule type" value="Genomic_DNA"/>
</dbReference>
<sequence length="141" mass="15654">MSDAPSASPEPYRQRRRHREQQVAAAYALQRDAAVRGMLAYGLVGSTLIAGAHAVFPRFRSQTLAFKGFLASSWAIFGLVVGADTVLLTHEGAQRRDEDAIRALARKELGRRGILATEGEIQRWREERIAALRRQEEGAQP</sequence>
<name>A0A316Z8X3_9BASI</name>
<keyword evidence="1" id="KW-0812">Transmembrane</keyword>
<evidence type="ECO:0000256" key="1">
    <source>
        <dbReference type="SAM" id="Phobius"/>
    </source>
</evidence>
<feature type="transmembrane region" description="Helical" evidence="1">
    <location>
        <begin position="38"/>
        <end position="56"/>
    </location>
</feature>
<dbReference type="OrthoDB" id="3356019at2759"/>
<dbReference type="RefSeq" id="XP_025598516.1">
    <property type="nucleotide sequence ID" value="XM_025742357.1"/>
</dbReference>